<accession>A0A0R2MRX3</accession>
<keyword evidence="2 4" id="KW-0378">Hydrolase</keyword>
<feature type="binding site" evidence="3">
    <location>
        <position position="266"/>
    </location>
    <ligand>
        <name>Mg(2+)</name>
        <dbReference type="ChEBI" id="CHEBI:18420"/>
        <label>1</label>
    </ligand>
</feature>
<comment type="similarity">
    <text evidence="1">Belongs to the ADP-ribosylglycohydrolase family.</text>
</comment>
<dbReference type="InterPro" id="IPR050792">
    <property type="entry name" value="ADP-ribosylglycohydrolase"/>
</dbReference>
<reference evidence="4 5" key="1">
    <citation type="journal article" date="2015" name="Genome Announc.">
        <title>Expanding the biotechnology potential of lactobacilli through comparative genomics of 213 strains and associated genera.</title>
        <authorList>
            <person name="Sun Z."/>
            <person name="Harris H.M."/>
            <person name="McCann A."/>
            <person name="Guo C."/>
            <person name="Argimon S."/>
            <person name="Zhang W."/>
            <person name="Yang X."/>
            <person name="Jeffery I.B."/>
            <person name="Cooney J.C."/>
            <person name="Kagawa T.F."/>
            <person name="Liu W."/>
            <person name="Song Y."/>
            <person name="Salvetti E."/>
            <person name="Wrobel A."/>
            <person name="Rasinkangas P."/>
            <person name="Parkhill J."/>
            <person name="Rea M.C."/>
            <person name="O'Sullivan O."/>
            <person name="Ritari J."/>
            <person name="Douillard F.P."/>
            <person name="Paul Ross R."/>
            <person name="Yang R."/>
            <person name="Briner A.E."/>
            <person name="Felis G.E."/>
            <person name="de Vos W.M."/>
            <person name="Barrangou R."/>
            <person name="Klaenhammer T.R."/>
            <person name="Caufield P.W."/>
            <person name="Cui Y."/>
            <person name="Zhang H."/>
            <person name="O'Toole P.W."/>
        </authorList>
    </citation>
    <scope>NUCLEOTIDE SEQUENCE [LARGE SCALE GENOMIC DNA]</scope>
    <source>
        <strain evidence="4 5">DSM 24301</strain>
    </source>
</reference>
<evidence type="ECO:0000256" key="2">
    <source>
        <dbReference type="ARBA" id="ARBA00022801"/>
    </source>
</evidence>
<dbReference type="Pfam" id="PF03747">
    <property type="entry name" value="ADP_ribosyl_GH"/>
    <property type="match status" value="1"/>
</dbReference>
<dbReference type="InterPro" id="IPR036705">
    <property type="entry name" value="Ribosyl_crysJ1_sf"/>
</dbReference>
<proteinExistence type="inferred from homology"/>
<dbReference type="AlphaFoldDB" id="A0A0R2MRX3"/>
<keyword evidence="5" id="KW-1185">Reference proteome</keyword>
<dbReference type="Gene3D" id="1.10.4080.10">
    <property type="entry name" value="ADP-ribosylation/Crystallin J1"/>
    <property type="match status" value="1"/>
</dbReference>
<evidence type="ECO:0000313" key="5">
    <source>
        <dbReference type="Proteomes" id="UP000050969"/>
    </source>
</evidence>
<keyword evidence="3" id="KW-0479">Metal-binding</keyword>
<dbReference type="EMBL" id="JQCE01000038">
    <property type="protein sequence ID" value="KRO16340.1"/>
    <property type="molecule type" value="Genomic_DNA"/>
</dbReference>
<sequence length="315" mass="34084">MAITDTRLVHGVIGFAIGDALGLPVKGQTRAQLTEKPIDKMTGYGTFDQPAGNYSDETSLVIASMMGLTQGFDLAAVKSAYQQWYTDSEYAPYQGPVVDIWPATKNALTDQPLADTQNDPGGLTRVLPLAYFLFKEGHTDLVNDPQALTQLSDFVSLTNPDKDNIIAGVIYAQAIINLLNGQTDLHVALRDSIASAAKYYTQNDATAWQNFARLTNPQFAELPVADYRAASDPVSILEAVIWSALNTDNYKDALLTAVNLGGNTDTLGALVGGLAGLAYGYQSLPHKWCLVLAKYSEIVDLCRQAEASGYFPKYD</sequence>
<dbReference type="GO" id="GO:0046872">
    <property type="term" value="F:metal ion binding"/>
    <property type="evidence" value="ECO:0007669"/>
    <property type="project" value="UniProtKB-KW"/>
</dbReference>
<feature type="binding site" evidence="3">
    <location>
        <position position="55"/>
    </location>
    <ligand>
        <name>Mg(2+)</name>
        <dbReference type="ChEBI" id="CHEBI:18420"/>
        <label>1</label>
    </ligand>
</feature>
<dbReference type="Proteomes" id="UP000050969">
    <property type="component" value="Unassembled WGS sequence"/>
</dbReference>
<name>A0A0R2MRX3_9LACO</name>
<organism evidence="4 5">
    <name type="scientific">Lacticaseibacillus saniviri JCM 17471 = DSM 24301</name>
    <dbReference type="NCBI Taxonomy" id="1293598"/>
    <lineage>
        <taxon>Bacteria</taxon>
        <taxon>Bacillati</taxon>
        <taxon>Bacillota</taxon>
        <taxon>Bacilli</taxon>
        <taxon>Lactobacillales</taxon>
        <taxon>Lactobacillaceae</taxon>
        <taxon>Lacticaseibacillus</taxon>
    </lineage>
</organism>
<evidence type="ECO:0000256" key="1">
    <source>
        <dbReference type="ARBA" id="ARBA00010702"/>
    </source>
</evidence>
<gene>
    <name evidence="4" type="ORF">IV56_GL001121</name>
</gene>
<evidence type="ECO:0000256" key="3">
    <source>
        <dbReference type="PIRSR" id="PIRSR605502-1"/>
    </source>
</evidence>
<feature type="binding site" evidence="3">
    <location>
        <position position="56"/>
    </location>
    <ligand>
        <name>Mg(2+)</name>
        <dbReference type="ChEBI" id="CHEBI:18420"/>
        <label>1</label>
    </ligand>
</feature>
<dbReference type="PANTHER" id="PTHR16222:SF24">
    <property type="entry name" value="ADP-RIBOSYLHYDROLASE ARH3"/>
    <property type="match status" value="1"/>
</dbReference>
<dbReference type="PATRIC" id="fig|1293598.4.peg.1184"/>
<comment type="cofactor">
    <cofactor evidence="3">
        <name>Mg(2+)</name>
        <dbReference type="ChEBI" id="CHEBI:18420"/>
    </cofactor>
    <text evidence="3">Binds 2 magnesium ions per subunit.</text>
</comment>
<keyword evidence="3" id="KW-0460">Magnesium</keyword>
<dbReference type="GO" id="GO:0016787">
    <property type="term" value="F:hydrolase activity"/>
    <property type="evidence" value="ECO:0007669"/>
    <property type="project" value="UniProtKB-KW"/>
</dbReference>
<dbReference type="SUPFAM" id="SSF101478">
    <property type="entry name" value="ADP-ribosylglycohydrolase"/>
    <property type="match status" value="1"/>
</dbReference>
<dbReference type="InterPro" id="IPR005502">
    <property type="entry name" value="Ribosyl_crysJ1"/>
</dbReference>
<evidence type="ECO:0000313" key="4">
    <source>
        <dbReference type="EMBL" id="KRO16340.1"/>
    </source>
</evidence>
<comment type="caution">
    <text evidence="4">The sequence shown here is derived from an EMBL/GenBank/DDBJ whole genome shotgun (WGS) entry which is preliminary data.</text>
</comment>
<dbReference type="STRING" id="1293598.IV56_GL001121"/>
<dbReference type="PANTHER" id="PTHR16222">
    <property type="entry name" value="ADP-RIBOSYLGLYCOHYDROLASE"/>
    <property type="match status" value="1"/>
</dbReference>
<protein>
    <submittedName>
        <fullName evidence="4">Adp-ribosylglycohydrolase</fullName>
    </submittedName>
</protein>
<dbReference type="RefSeq" id="WP_054778022.1">
    <property type="nucleotide sequence ID" value="NZ_BBBX01000026.1"/>
</dbReference>
<feature type="binding site" evidence="3">
    <location>
        <position position="265"/>
    </location>
    <ligand>
        <name>Mg(2+)</name>
        <dbReference type="ChEBI" id="CHEBI:18420"/>
        <label>1</label>
    </ligand>
</feature>